<evidence type="ECO:0000259" key="9">
    <source>
        <dbReference type="Pfam" id="PF08281"/>
    </source>
</evidence>
<evidence type="ECO:0000256" key="7">
    <source>
        <dbReference type="SAM" id="Phobius"/>
    </source>
</evidence>
<keyword evidence="7" id="KW-0472">Membrane</keyword>
<dbReference type="PANTHER" id="PTHR43133:SF8">
    <property type="entry name" value="RNA POLYMERASE SIGMA FACTOR HI_1459-RELATED"/>
    <property type="match status" value="1"/>
</dbReference>
<dbReference type="GO" id="GO:0016987">
    <property type="term" value="F:sigma factor activity"/>
    <property type="evidence" value="ECO:0007669"/>
    <property type="project" value="UniProtKB-KW"/>
</dbReference>
<keyword evidence="7" id="KW-1133">Transmembrane helix</keyword>
<dbReference type="EMBL" id="WBMT01000010">
    <property type="protein sequence ID" value="KAB2347005.1"/>
    <property type="molecule type" value="Genomic_DNA"/>
</dbReference>
<dbReference type="AlphaFoldDB" id="A0A6H9Z1J9"/>
<evidence type="ECO:0000256" key="1">
    <source>
        <dbReference type="ARBA" id="ARBA00010641"/>
    </source>
</evidence>
<dbReference type="InterPro" id="IPR014284">
    <property type="entry name" value="RNA_pol_sigma-70_dom"/>
</dbReference>
<dbReference type="InterPro" id="IPR007627">
    <property type="entry name" value="RNA_pol_sigma70_r2"/>
</dbReference>
<feature type="domain" description="RNA polymerase sigma-70 region 2" evidence="8">
    <location>
        <begin position="32"/>
        <end position="101"/>
    </location>
</feature>
<evidence type="ECO:0000256" key="3">
    <source>
        <dbReference type="ARBA" id="ARBA00023082"/>
    </source>
</evidence>
<dbReference type="InterPro" id="IPR036388">
    <property type="entry name" value="WH-like_DNA-bd_sf"/>
</dbReference>
<dbReference type="SUPFAM" id="SSF88946">
    <property type="entry name" value="Sigma2 domain of RNA polymerase sigma factors"/>
    <property type="match status" value="1"/>
</dbReference>
<dbReference type="GO" id="GO:0006352">
    <property type="term" value="P:DNA-templated transcription initiation"/>
    <property type="evidence" value="ECO:0007669"/>
    <property type="project" value="InterPro"/>
</dbReference>
<dbReference type="Pfam" id="PF04542">
    <property type="entry name" value="Sigma70_r2"/>
    <property type="match status" value="1"/>
</dbReference>
<gene>
    <name evidence="10" type="ORF">F8566_22785</name>
</gene>
<comment type="caution">
    <text evidence="10">The sequence shown here is derived from an EMBL/GenBank/DDBJ whole genome shotgun (WGS) entry which is preliminary data.</text>
</comment>
<dbReference type="Proteomes" id="UP000468735">
    <property type="component" value="Unassembled WGS sequence"/>
</dbReference>
<dbReference type="Gene3D" id="1.10.1740.10">
    <property type="match status" value="1"/>
</dbReference>
<keyword evidence="5" id="KW-0804">Transcription</keyword>
<keyword evidence="7" id="KW-0812">Transmembrane</keyword>
<feature type="region of interest" description="Disordered" evidence="6">
    <location>
        <begin position="298"/>
        <end position="357"/>
    </location>
</feature>
<dbReference type="Gene3D" id="2.80.10.50">
    <property type="match status" value="1"/>
</dbReference>
<protein>
    <submittedName>
        <fullName evidence="10">Sigma-70 family RNA polymerase sigma factor</fullName>
    </submittedName>
</protein>
<dbReference type="SUPFAM" id="SSF50370">
    <property type="entry name" value="Ricin B-like lectins"/>
    <property type="match status" value="1"/>
</dbReference>
<dbReference type="PANTHER" id="PTHR43133">
    <property type="entry name" value="RNA POLYMERASE ECF-TYPE SIGMA FACTO"/>
    <property type="match status" value="1"/>
</dbReference>
<dbReference type="InterPro" id="IPR041916">
    <property type="entry name" value="Anti_sigma_zinc_sf"/>
</dbReference>
<dbReference type="InterPro" id="IPR039425">
    <property type="entry name" value="RNA_pol_sigma-70-like"/>
</dbReference>
<evidence type="ECO:0000256" key="5">
    <source>
        <dbReference type="ARBA" id="ARBA00023163"/>
    </source>
</evidence>
<dbReference type="NCBIfam" id="TIGR02937">
    <property type="entry name" value="sigma70-ECF"/>
    <property type="match status" value="1"/>
</dbReference>
<dbReference type="SUPFAM" id="SSF88659">
    <property type="entry name" value="Sigma3 and sigma4 domains of RNA polymerase sigma factors"/>
    <property type="match status" value="1"/>
</dbReference>
<feature type="transmembrane region" description="Helical" evidence="7">
    <location>
        <begin position="271"/>
        <end position="295"/>
    </location>
</feature>
<feature type="compositionally biased region" description="Low complexity" evidence="6">
    <location>
        <begin position="304"/>
        <end position="320"/>
    </location>
</feature>
<accession>A0A6H9Z1J9</accession>
<evidence type="ECO:0000313" key="10">
    <source>
        <dbReference type="EMBL" id="KAB2347005.1"/>
    </source>
</evidence>
<dbReference type="OrthoDB" id="4990598at2"/>
<dbReference type="Gene3D" id="1.10.10.1320">
    <property type="entry name" value="Anti-sigma factor, zinc-finger domain"/>
    <property type="match status" value="1"/>
</dbReference>
<dbReference type="InterPro" id="IPR013249">
    <property type="entry name" value="RNA_pol_sigma70_r4_t2"/>
</dbReference>
<dbReference type="InterPro" id="IPR013325">
    <property type="entry name" value="RNA_pol_sigma_r2"/>
</dbReference>
<dbReference type="InterPro" id="IPR035992">
    <property type="entry name" value="Ricin_B-like_lectins"/>
</dbReference>
<keyword evidence="11" id="KW-1185">Reference proteome</keyword>
<evidence type="ECO:0000256" key="6">
    <source>
        <dbReference type="SAM" id="MobiDB-lite"/>
    </source>
</evidence>
<evidence type="ECO:0000313" key="11">
    <source>
        <dbReference type="Proteomes" id="UP000468735"/>
    </source>
</evidence>
<reference evidence="10 11" key="1">
    <citation type="submission" date="2019-09" db="EMBL/GenBank/DDBJ databases">
        <title>Actinomadura physcomitrii sp. nov., a novel actinomycete isolated from moss [Physcomitrium sphaericum (Ludw) Fuernr].</title>
        <authorList>
            <person name="Zhuang X."/>
            <person name="Liu C."/>
        </authorList>
    </citation>
    <scope>NUCLEOTIDE SEQUENCE [LARGE SCALE GENOMIC DNA]</scope>
    <source>
        <strain evidence="10 11">HMC1</strain>
    </source>
</reference>
<evidence type="ECO:0000259" key="8">
    <source>
        <dbReference type="Pfam" id="PF04542"/>
    </source>
</evidence>
<keyword evidence="3" id="KW-0731">Sigma factor</keyword>
<keyword evidence="4" id="KW-0238">DNA-binding</keyword>
<dbReference type="InterPro" id="IPR013324">
    <property type="entry name" value="RNA_pol_sigma_r3/r4-like"/>
</dbReference>
<proteinExistence type="inferred from homology"/>
<dbReference type="Pfam" id="PF08281">
    <property type="entry name" value="Sigma70_r4_2"/>
    <property type="match status" value="1"/>
</dbReference>
<dbReference type="Gene3D" id="1.10.10.10">
    <property type="entry name" value="Winged helix-like DNA-binding domain superfamily/Winged helix DNA-binding domain"/>
    <property type="match status" value="1"/>
</dbReference>
<dbReference type="GO" id="GO:0003677">
    <property type="term" value="F:DNA binding"/>
    <property type="evidence" value="ECO:0007669"/>
    <property type="project" value="UniProtKB-KW"/>
</dbReference>
<comment type="similarity">
    <text evidence="1">Belongs to the sigma-70 factor family. ECF subfamily.</text>
</comment>
<evidence type="ECO:0000256" key="2">
    <source>
        <dbReference type="ARBA" id="ARBA00023015"/>
    </source>
</evidence>
<feature type="domain" description="RNA polymerase sigma factor 70 region 4 type 2" evidence="9">
    <location>
        <begin position="125"/>
        <end position="175"/>
    </location>
</feature>
<keyword evidence="2" id="KW-0805">Transcription regulation</keyword>
<organism evidence="10 11">
    <name type="scientific">Actinomadura rudentiformis</name>
    <dbReference type="NCBI Taxonomy" id="359158"/>
    <lineage>
        <taxon>Bacteria</taxon>
        <taxon>Bacillati</taxon>
        <taxon>Actinomycetota</taxon>
        <taxon>Actinomycetes</taxon>
        <taxon>Streptosporangiales</taxon>
        <taxon>Thermomonosporaceae</taxon>
        <taxon>Actinomadura</taxon>
    </lineage>
</organism>
<name>A0A6H9Z1J9_9ACTN</name>
<sequence>MDGPVATRVGTESDADLVAAAGTGDEHASGELFRRHHTAVLGYARGLVRDQHAAEDLTSEAFARTLAALRQGMGPREAYRPYLYTVVRNTAADWARSGRRTVVTDEVAEWADRPADEPPDLEELDALVRAFRSLPERWQTVLWHTIIEDEPVQQVAELLGMEPGAVAQLSFRAREGLRQAFLTASCEGDPECAEFTAQLAASVRRPGRRRGRALRSHLASCAGCRRTAEEMSDLNARLRRALPVGVVALGAPSAPLGVLAPAGGGAALPGWALPAGVAGAGGAALLAVLFATVGLGPAERKPPKAAAPNSPPAMSASPAPTRRLQPAQNGGTPTVAPKRIKSAKQKPPGAGPAPNGVFRIRSATLQSCLAPAGSSVVQRPCGDSATAWRRKNTGGGFTLTSGANGKCMSRGTESDSVPWEGATKYAVTTAPCGGPHQIWKFVRSGGVGGARLANGDGWYLQASYSGLQPVTLKSSSFSGMAAQGWVVQE</sequence>
<evidence type="ECO:0000256" key="4">
    <source>
        <dbReference type="ARBA" id="ARBA00023125"/>
    </source>
</evidence>
<feature type="transmembrane region" description="Helical" evidence="7">
    <location>
        <begin position="241"/>
        <end position="259"/>
    </location>
</feature>
<dbReference type="CDD" id="cd00161">
    <property type="entry name" value="beta-trefoil_Ricin-like"/>
    <property type="match status" value="1"/>
</dbReference>